<name>A0ABW2KCR7_9ACTN</name>
<dbReference type="Proteomes" id="UP001596540">
    <property type="component" value="Unassembled WGS sequence"/>
</dbReference>
<comment type="caution">
    <text evidence="2">The sequence shown here is derived from an EMBL/GenBank/DDBJ whole genome shotgun (WGS) entry which is preliminary data.</text>
</comment>
<proteinExistence type="predicted"/>
<dbReference type="Pfam" id="PF03995">
    <property type="entry name" value="Inhibitor_I36"/>
    <property type="match status" value="1"/>
</dbReference>
<feature type="signal peptide" evidence="1">
    <location>
        <begin position="1"/>
        <end position="27"/>
    </location>
</feature>
<gene>
    <name evidence="2" type="ORF">ACFQRF_04960</name>
</gene>
<keyword evidence="3" id="KW-1185">Reference proteome</keyword>
<dbReference type="EMBL" id="JBHTBH010000002">
    <property type="protein sequence ID" value="MFC7327085.1"/>
    <property type="molecule type" value="Genomic_DNA"/>
</dbReference>
<feature type="chain" id="PRO_5045496973" evidence="1">
    <location>
        <begin position="28"/>
        <end position="196"/>
    </location>
</feature>
<evidence type="ECO:0000256" key="1">
    <source>
        <dbReference type="SAM" id="SignalP"/>
    </source>
</evidence>
<keyword evidence="1" id="KW-0732">Signal</keyword>
<reference evidence="3" key="1">
    <citation type="journal article" date="2019" name="Int. J. Syst. Evol. Microbiol.">
        <title>The Global Catalogue of Microorganisms (GCM) 10K type strain sequencing project: providing services to taxonomists for standard genome sequencing and annotation.</title>
        <authorList>
            <consortium name="The Broad Institute Genomics Platform"/>
            <consortium name="The Broad Institute Genome Sequencing Center for Infectious Disease"/>
            <person name="Wu L."/>
            <person name="Ma J."/>
        </authorList>
    </citation>
    <scope>NUCLEOTIDE SEQUENCE [LARGE SCALE GENOMIC DNA]</scope>
    <source>
        <strain evidence="3">CGMCC 4.7382</strain>
    </source>
</reference>
<sequence length="196" mass="20798">MRRSHQFAAVTAAAITLATGLPTSAAAETTRASSPAGDGTGVIATYNGERIDLADGWDGATVCAEFGPSDVRCFDDDAAYREATGLGPAHSEIGTRDLYDCPAGWVCIWDNRAYAGRRLQWSAPGTKNLADWDFRDRANSAANRRVQYGAALIDVRTLQPDRTLLVGAGVGLGDLGALSYPGGGNWNNKADRVEIY</sequence>
<evidence type="ECO:0000313" key="2">
    <source>
        <dbReference type="EMBL" id="MFC7327085.1"/>
    </source>
</evidence>
<dbReference type="RefSeq" id="WP_379869231.1">
    <property type="nucleotide sequence ID" value="NZ_JBHTBH010000002.1"/>
</dbReference>
<protein>
    <submittedName>
        <fullName evidence="2">Peptidase inhibitor family I36 protein</fullName>
    </submittedName>
</protein>
<accession>A0ABW2KCR7</accession>
<organism evidence="2 3">
    <name type="scientific">Marinactinospora rubrisoli</name>
    <dbReference type="NCBI Taxonomy" id="2715399"/>
    <lineage>
        <taxon>Bacteria</taxon>
        <taxon>Bacillati</taxon>
        <taxon>Actinomycetota</taxon>
        <taxon>Actinomycetes</taxon>
        <taxon>Streptosporangiales</taxon>
        <taxon>Nocardiopsidaceae</taxon>
        <taxon>Marinactinospora</taxon>
    </lineage>
</organism>
<evidence type="ECO:0000313" key="3">
    <source>
        <dbReference type="Proteomes" id="UP001596540"/>
    </source>
</evidence>